<proteinExistence type="predicted"/>
<dbReference type="EMBL" id="WUYX01000071">
    <property type="protein sequence ID" value="MXV64428.1"/>
    <property type="molecule type" value="Genomic_DNA"/>
</dbReference>
<keyword evidence="1" id="KW-1133">Transmembrane helix</keyword>
<reference evidence="3 4" key="1">
    <citation type="submission" date="2020-01" db="EMBL/GenBank/DDBJ databases">
        <title>Natronorubrum sp. JWXQ-INN 674 isolated from Inner Mongolia Autonomous Region of China.</title>
        <authorList>
            <person name="Xue Q."/>
        </authorList>
    </citation>
    <scope>NUCLEOTIDE SEQUENCE [LARGE SCALE GENOMIC DNA]</scope>
    <source>
        <strain evidence="3 4">JWXQ-INN-674</strain>
    </source>
</reference>
<dbReference type="AlphaFoldDB" id="A0A6B0VSA4"/>
<name>A0A6B0VSA4_9EURY</name>
<dbReference type="Proteomes" id="UP000434101">
    <property type="component" value="Unassembled WGS sequence"/>
</dbReference>
<dbReference type="InterPro" id="IPR013099">
    <property type="entry name" value="K_chnl_dom"/>
</dbReference>
<dbReference type="RefSeq" id="WP_160067747.1">
    <property type="nucleotide sequence ID" value="NZ_WUYX01000071.1"/>
</dbReference>
<sequence length="575" mass="64371">MLEENNGCDECSYSITEEELPGEVDGYNCKRPEWKETEYCIWHADVSDKPLDELKDARAETGERLDGAIINGVNFENEISFSDCSFINAQAVGATFSESVHQRVDFRNANLKESDFSSANLLQADFRDSNLSRSQLSDSTLNDTDFRGGNLEYADISNSNLRRSNLSSLNLSNTDLSGARLEKANLSNSSLTHRNLSKNNMAEVDLSGAKLRYTNLTDTNLTGANLSHSNLEDANLHNADVTQASFSEATLSKANCVDTNFEDADLSNVSFTDGDATRSNLKDVNANDSSFKRTIFDACCFERAKLQRVDFEEAVLKNANLQSAELEEAEFPFANLTKCNARNATFKNANLENANLGQADLRGSNLRFSLLYQVILDNSRINNETNFGLKCKYEIDPNTKIHFEEDVNRLQAAAWTYRQLESLYSANSLADQAHQYHIRKEESKRSYYREADNHLKFIISTINRWLTRHGEGLSNILIASAIVILGWAIIYPFAGGIEGEDGDIYKLQFCTCFDPETLEIFLHSIYFSISNFTTLGSNTYTAIGLYPKYLASLQALLGTLLVALFIFTLGRNVDR</sequence>
<evidence type="ECO:0000313" key="4">
    <source>
        <dbReference type="Proteomes" id="UP000434101"/>
    </source>
</evidence>
<dbReference type="InterPro" id="IPR051082">
    <property type="entry name" value="Pentapeptide-BTB/POZ_domain"/>
</dbReference>
<evidence type="ECO:0000259" key="2">
    <source>
        <dbReference type="Pfam" id="PF07885"/>
    </source>
</evidence>
<protein>
    <recommendedName>
        <fullName evidence="2">Potassium channel domain-containing protein</fullName>
    </recommendedName>
</protein>
<dbReference type="Gene3D" id="2.160.20.80">
    <property type="entry name" value="E3 ubiquitin-protein ligase SopA"/>
    <property type="match status" value="2"/>
</dbReference>
<dbReference type="PANTHER" id="PTHR14136">
    <property type="entry name" value="BTB_POZ DOMAIN-CONTAINING PROTEIN KCTD9"/>
    <property type="match status" value="1"/>
</dbReference>
<keyword evidence="1" id="KW-0472">Membrane</keyword>
<feature type="transmembrane region" description="Helical" evidence="1">
    <location>
        <begin position="549"/>
        <end position="569"/>
    </location>
</feature>
<dbReference type="Gene3D" id="1.10.287.70">
    <property type="match status" value="1"/>
</dbReference>
<gene>
    <name evidence="3" type="ORF">GS429_20625</name>
</gene>
<feature type="domain" description="Potassium channel" evidence="2">
    <location>
        <begin position="520"/>
        <end position="572"/>
    </location>
</feature>
<comment type="caution">
    <text evidence="3">The sequence shown here is derived from an EMBL/GenBank/DDBJ whole genome shotgun (WGS) entry which is preliminary data.</text>
</comment>
<evidence type="ECO:0000313" key="3">
    <source>
        <dbReference type="EMBL" id="MXV64428.1"/>
    </source>
</evidence>
<dbReference type="PANTHER" id="PTHR14136:SF17">
    <property type="entry name" value="BTB_POZ DOMAIN-CONTAINING PROTEIN KCTD9"/>
    <property type="match status" value="1"/>
</dbReference>
<dbReference type="Pfam" id="PF13599">
    <property type="entry name" value="Pentapeptide_4"/>
    <property type="match status" value="1"/>
</dbReference>
<organism evidence="3 4">
    <name type="scientific">Natronorubrum halalkaliphilum</name>
    <dbReference type="NCBI Taxonomy" id="2691917"/>
    <lineage>
        <taxon>Archaea</taxon>
        <taxon>Methanobacteriati</taxon>
        <taxon>Methanobacteriota</taxon>
        <taxon>Stenosarchaea group</taxon>
        <taxon>Halobacteria</taxon>
        <taxon>Halobacteriales</taxon>
        <taxon>Natrialbaceae</taxon>
        <taxon>Natronorubrum</taxon>
    </lineage>
</organism>
<dbReference type="InterPro" id="IPR001646">
    <property type="entry name" value="5peptide_repeat"/>
</dbReference>
<keyword evidence="1" id="KW-0812">Transmembrane</keyword>
<dbReference type="SUPFAM" id="SSF81324">
    <property type="entry name" value="Voltage-gated potassium channels"/>
    <property type="match status" value="1"/>
</dbReference>
<keyword evidence="4" id="KW-1185">Reference proteome</keyword>
<dbReference type="SUPFAM" id="SSF141571">
    <property type="entry name" value="Pentapeptide repeat-like"/>
    <property type="match status" value="2"/>
</dbReference>
<feature type="transmembrane region" description="Helical" evidence="1">
    <location>
        <begin position="473"/>
        <end position="494"/>
    </location>
</feature>
<dbReference type="OrthoDB" id="199127at2157"/>
<dbReference type="Pfam" id="PF00805">
    <property type="entry name" value="Pentapeptide"/>
    <property type="match status" value="3"/>
</dbReference>
<evidence type="ECO:0000256" key="1">
    <source>
        <dbReference type="SAM" id="Phobius"/>
    </source>
</evidence>
<dbReference type="Pfam" id="PF07885">
    <property type="entry name" value="Ion_trans_2"/>
    <property type="match status" value="1"/>
</dbReference>
<accession>A0A6B0VSA4</accession>